<dbReference type="AlphaFoldDB" id="A0AB72UK05"/>
<name>A0AB72UK05_9PROT</name>
<dbReference type="KEGG" id="txi:TH3_21658"/>
<dbReference type="Proteomes" id="UP000007127">
    <property type="component" value="Plasmid"/>
</dbReference>
<dbReference type="GeneID" id="31929970"/>
<dbReference type="InterPro" id="IPR027417">
    <property type="entry name" value="P-loop_NTPase"/>
</dbReference>
<dbReference type="Gene3D" id="3.40.50.300">
    <property type="entry name" value="P-loop containing nucleotide triphosphate hydrolases"/>
    <property type="match status" value="1"/>
</dbReference>
<organism evidence="1 2">
    <name type="scientific">Thalassospira xiamenensis M-5 = DSM 17429</name>
    <dbReference type="NCBI Taxonomy" id="1123366"/>
    <lineage>
        <taxon>Bacteria</taxon>
        <taxon>Pseudomonadati</taxon>
        <taxon>Pseudomonadota</taxon>
        <taxon>Alphaproteobacteria</taxon>
        <taxon>Rhodospirillales</taxon>
        <taxon>Thalassospiraceae</taxon>
        <taxon>Thalassospira</taxon>
    </lineage>
</organism>
<geneLocation type="plasmid" evidence="2"/>
<protein>
    <submittedName>
        <fullName evidence="1">Type II secretion system protein E</fullName>
    </submittedName>
</protein>
<reference evidence="1 2" key="1">
    <citation type="journal article" date="2012" name="J. Bacteriol.">
        <title>Genome sequence of Thalassospira xiamenensis type strain M-5.</title>
        <authorList>
            <person name="Lai Q."/>
            <person name="Shao Z."/>
        </authorList>
    </citation>
    <scope>NUCLEOTIDE SEQUENCE [LARGE SCALE GENOMIC DNA]</scope>
    <source>
        <strain evidence="1 2">M-5</strain>
    </source>
</reference>
<gene>
    <name evidence="1" type="ORF">TH3_21658</name>
</gene>
<dbReference type="EMBL" id="CP004389">
    <property type="protein sequence ID" value="AJD54404.1"/>
    <property type="molecule type" value="Genomic_DNA"/>
</dbReference>
<sequence>MSEITLKALQFSSLCLIPNAGEHDRFEGFLVNLNGSKGTTPIKPIGGRVPDEAMALGTICDRLFSPDSPPRTISHEGAVYLASRSDMLDGRTMYMLNPIASDKPSLAKIMQQPLLAKHVHGLCSRPGIFLIASEHRQTRETYGAAAYLSVLDSKRGLGVAIDRDPVFNLGGQHGESAFSAHVDIANTTSASSVIRTQPSVIFMSALENEHEAHILLRAAANNIPCIVTVHAKDIPDAITTVTHLASKELNGTEDILQRAHFAQQINGALHIKLNETDPSKESRKIFDAKPKTDDASKLQTALIDLDHEILLSAIEHQTNQLKSSLQAANTQ</sequence>
<accession>A0AB72UK05</accession>
<dbReference type="RefSeq" id="WP_007091002.1">
    <property type="nucleotide sequence ID" value="NZ_CP004389.1"/>
</dbReference>
<keyword evidence="1" id="KW-0614">Plasmid</keyword>
<evidence type="ECO:0000313" key="1">
    <source>
        <dbReference type="EMBL" id="AJD54404.1"/>
    </source>
</evidence>
<evidence type="ECO:0000313" key="2">
    <source>
        <dbReference type="Proteomes" id="UP000007127"/>
    </source>
</evidence>
<proteinExistence type="predicted"/>